<evidence type="ECO:0000313" key="1">
    <source>
        <dbReference type="EMBL" id="EHI75092.1"/>
    </source>
</evidence>
<reference evidence="1" key="1">
    <citation type="submission" date="2011-07" db="EMBL/GenBank/DDBJ databases">
        <authorList>
            <person name="Stanhope M.J."/>
            <person name="Durkin A.S."/>
            <person name="Hostetler J."/>
            <person name="Kim M."/>
            <person name="Radune D."/>
            <person name="Singh I."/>
            <person name="Town C.D."/>
        </authorList>
    </citation>
    <scope>NUCLEOTIDE SEQUENCE [LARGE SCALE GENOMIC DNA]</scope>
    <source>
        <strain evidence="1">HS-6</strain>
    </source>
</reference>
<dbReference type="OrthoDB" id="1237440at2"/>
<protein>
    <recommendedName>
        <fullName evidence="3">Apea-like HEPN domain-containing protein</fullName>
    </recommendedName>
</protein>
<dbReference type="Proteomes" id="UP000004322">
    <property type="component" value="Unassembled WGS sequence"/>
</dbReference>
<organism evidence="1 2">
    <name type="scientific">Streptococcus criceti HS-6</name>
    <dbReference type="NCBI Taxonomy" id="873449"/>
    <lineage>
        <taxon>Bacteria</taxon>
        <taxon>Bacillati</taxon>
        <taxon>Bacillota</taxon>
        <taxon>Bacilli</taxon>
        <taxon>Lactobacillales</taxon>
        <taxon>Streptococcaceae</taxon>
        <taxon>Streptococcus</taxon>
    </lineage>
</organism>
<name>G5JQ80_STRCG</name>
<accession>G5JQ80</accession>
<comment type="caution">
    <text evidence="1">The sequence shown here is derived from an EMBL/GenBank/DDBJ whole genome shotgun (WGS) entry which is preliminary data.</text>
</comment>
<proteinExistence type="predicted"/>
<gene>
    <name evidence="1" type="ORF">STRCR_1763</name>
</gene>
<dbReference type="EMBL" id="AEUV02000002">
    <property type="protein sequence ID" value="EHI75092.1"/>
    <property type="molecule type" value="Genomic_DNA"/>
</dbReference>
<evidence type="ECO:0000313" key="2">
    <source>
        <dbReference type="Proteomes" id="UP000004322"/>
    </source>
</evidence>
<keyword evidence="2" id="KW-1185">Reference proteome</keyword>
<sequence length="414" mass="48015">MTEFTITEIIQHTDISSLRDKLLSETKILNVTSIPIVTIKINGKTRKSQESEMLKQFHLSLVGYDKMVDLSIKNLKNNTLEATLSYHYDSSKKLKEAEYVSHILEKFNAILNKYDIRYITIHNSVSDYYLQRLFPKFQRYENGLRKLLVLAISPTTKGNFYDLYQEVFKPKLGSNTRLSGNDLGELGINELHQLIFEINPNSVNYYDDTYFEGVEDLTKEKILDLIDKGKVTTIWSKYFSKYIKNQSLSLENNYTRIKKYRNEVMHFHIIHSEQFKKMKDTIEQANSELSLIEEEIYNNWEITTMREFANDLSSGLGNLSMLSQQLTKNFQSFSPITKSALVKAAQSITTPLSQINEHPELSQQLYKSAISQITSKYLEQFSTRAYTNSISEILKLIANNSNRKSERDDLDGED</sequence>
<evidence type="ECO:0008006" key="3">
    <source>
        <dbReference type="Google" id="ProtNLM"/>
    </source>
</evidence>
<dbReference type="AlphaFoldDB" id="G5JQ80"/>
<dbReference type="RefSeq" id="WP_004229138.1">
    <property type="nucleotide sequence ID" value="NZ_AEUV02000002.1"/>
</dbReference>